<proteinExistence type="predicted"/>
<gene>
    <name evidence="1" type="ORF">CSKR_104003</name>
</gene>
<evidence type="ECO:0000313" key="1">
    <source>
        <dbReference type="EMBL" id="KAG5445103.1"/>
    </source>
</evidence>
<name>A0A419QA30_CLOSI</name>
<protein>
    <submittedName>
        <fullName evidence="1">Uncharacterized protein</fullName>
    </submittedName>
</protein>
<dbReference type="EMBL" id="NIRI02000056">
    <property type="protein sequence ID" value="KAG5445103.1"/>
    <property type="molecule type" value="Genomic_DNA"/>
</dbReference>
<feature type="non-terminal residue" evidence="1">
    <location>
        <position position="1"/>
    </location>
</feature>
<dbReference type="AlphaFoldDB" id="A0A419QA30"/>
<dbReference type="Proteomes" id="UP000286415">
    <property type="component" value="Unassembled WGS sequence"/>
</dbReference>
<dbReference type="InParanoid" id="A0A419QA30"/>
<reference evidence="1 2" key="1">
    <citation type="journal article" date="2018" name="Biotechnol. Adv.">
        <title>Improved genomic resources and new bioinformatic workflow for the carcinogenic parasite Clonorchis sinensis: Biotechnological implications.</title>
        <authorList>
            <person name="Wang D."/>
            <person name="Korhonen P.K."/>
            <person name="Gasser R.B."/>
            <person name="Young N.D."/>
        </authorList>
    </citation>
    <scope>NUCLEOTIDE SEQUENCE [LARGE SCALE GENOMIC DNA]</scope>
    <source>
        <strain evidence="1">Cs-k2</strain>
    </source>
</reference>
<accession>A0A419QA30</accession>
<sequence>PTNESANNFPAIDELNSGIQVALFVFFSESRSNNKYLCFVFSCNTPFRCLAAMLSEGSTRAGILPGCPSLDRGSREAEVGFEPQTFRSVDSRSNHLSYLAPLCFVLYTVCKSASISLKISKSINYLGTVTMLMTEDNFTALLTSAGTWPKWLECEFTDQKICGSNPISASRLPLSRLGQPGSIPVLVLPSGGMTVRHRKGATAERGECEVTCPFIPATLPVPTDHANWLEKKSLRDWVQRTFTQTL</sequence>
<comment type="caution">
    <text evidence="1">The sequence shown here is derived from an EMBL/GenBank/DDBJ whole genome shotgun (WGS) entry which is preliminary data.</text>
</comment>
<organism evidence="1 2">
    <name type="scientific">Clonorchis sinensis</name>
    <name type="common">Chinese liver fluke</name>
    <dbReference type="NCBI Taxonomy" id="79923"/>
    <lineage>
        <taxon>Eukaryota</taxon>
        <taxon>Metazoa</taxon>
        <taxon>Spiralia</taxon>
        <taxon>Lophotrochozoa</taxon>
        <taxon>Platyhelminthes</taxon>
        <taxon>Trematoda</taxon>
        <taxon>Digenea</taxon>
        <taxon>Opisthorchiida</taxon>
        <taxon>Opisthorchiata</taxon>
        <taxon>Opisthorchiidae</taxon>
        <taxon>Clonorchis</taxon>
    </lineage>
</organism>
<reference evidence="1 2" key="2">
    <citation type="journal article" date="2021" name="Genomics">
        <title>High-quality reference genome for Clonorchis sinensis.</title>
        <authorList>
            <person name="Young N.D."/>
            <person name="Stroehlein A.J."/>
            <person name="Kinkar L."/>
            <person name="Wang T."/>
            <person name="Sohn W.M."/>
            <person name="Chang B.C.H."/>
            <person name="Kaur P."/>
            <person name="Weisz D."/>
            <person name="Dudchenko O."/>
            <person name="Aiden E.L."/>
            <person name="Korhonen P.K."/>
            <person name="Gasser R.B."/>
        </authorList>
    </citation>
    <scope>NUCLEOTIDE SEQUENCE [LARGE SCALE GENOMIC DNA]</scope>
    <source>
        <strain evidence="1">Cs-k2</strain>
    </source>
</reference>
<keyword evidence="2" id="KW-1185">Reference proteome</keyword>
<evidence type="ECO:0000313" key="2">
    <source>
        <dbReference type="Proteomes" id="UP000286415"/>
    </source>
</evidence>
<dbReference type="OrthoDB" id="6257894at2759"/>